<keyword evidence="1" id="KW-0472">Membrane</keyword>
<protein>
    <submittedName>
        <fullName evidence="2">Uncharacterized protein</fullName>
    </submittedName>
</protein>
<proteinExistence type="predicted"/>
<gene>
    <name evidence="2" type="ORF">A2803_01245</name>
</gene>
<feature type="transmembrane region" description="Helical" evidence="1">
    <location>
        <begin position="74"/>
        <end position="99"/>
    </location>
</feature>
<dbReference type="Proteomes" id="UP000178870">
    <property type="component" value="Unassembled WGS sequence"/>
</dbReference>
<sequence length="110" mass="12083">MVASKKLVLEAARPSRVVVSFVHPLTTIKFVKALWLRSEASLAVLEAARQRKAVASFVVEIHKPVPLGVWGRTITRLICVTGHQVVIGGITLVIVVLLIKQPMLIQRRSA</sequence>
<dbReference type="AlphaFoldDB" id="A0A1F7YZF9"/>
<evidence type="ECO:0000313" key="3">
    <source>
        <dbReference type="Proteomes" id="UP000178870"/>
    </source>
</evidence>
<reference evidence="2 3" key="1">
    <citation type="journal article" date="2016" name="Nat. Commun.">
        <title>Thousands of microbial genomes shed light on interconnected biogeochemical processes in an aquifer system.</title>
        <authorList>
            <person name="Anantharaman K."/>
            <person name="Brown C.T."/>
            <person name="Hug L.A."/>
            <person name="Sharon I."/>
            <person name="Castelle C.J."/>
            <person name="Probst A.J."/>
            <person name="Thomas B.C."/>
            <person name="Singh A."/>
            <person name="Wilkins M.J."/>
            <person name="Karaoz U."/>
            <person name="Brodie E.L."/>
            <person name="Williams K.H."/>
            <person name="Hubbard S.S."/>
            <person name="Banfield J.F."/>
        </authorList>
    </citation>
    <scope>NUCLEOTIDE SEQUENCE [LARGE SCALE GENOMIC DNA]</scope>
</reference>
<dbReference type="EMBL" id="MGGP01000013">
    <property type="protein sequence ID" value="OGM32667.1"/>
    <property type="molecule type" value="Genomic_DNA"/>
</dbReference>
<evidence type="ECO:0000313" key="2">
    <source>
        <dbReference type="EMBL" id="OGM32667.1"/>
    </source>
</evidence>
<name>A0A1F7YZF9_9BACT</name>
<keyword evidence="1" id="KW-1133">Transmembrane helix</keyword>
<organism evidence="2 3">
    <name type="scientific">Candidatus Woesebacteria bacterium RIFCSPHIGHO2_01_FULL_44_21</name>
    <dbReference type="NCBI Taxonomy" id="1802503"/>
    <lineage>
        <taxon>Bacteria</taxon>
        <taxon>Candidatus Woeseibacteriota</taxon>
    </lineage>
</organism>
<keyword evidence="1" id="KW-0812">Transmembrane</keyword>
<evidence type="ECO:0000256" key="1">
    <source>
        <dbReference type="SAM" id="Phobius"/>
    </source>
</evidence>
<comment type="caution">
    <text evidence="2">The sequence shown here is derived from an EMBL/GenBank/DDBJ whole genome shotgun (WGS) entry which is preliminary data.</text>
</comment>
<accession>A0A1F7YZF9</accession>